<dbReference type="Proteomes" id="UP000504606">
    <property type="component" value="Unplaced"/>
</dbReference>
<protein>
    <recommendedName>
        <fullName evidence="1">ATP-dependent DNA helicase</fullName>
        <ecNumber evidence="1">5.6.2.3</ecNumber>
    </recommendedName>
</protein>
<dbReference type="GO" id="GO:0043139">
    <property type="term" value="F:5'-3' DNA helicase activity"/>
    <property type="evidence" value="ECO:0007669"/>
    <property type="project" value="UniProtKB-EC"/>
</dbReference>
<dbReference type="InterPro" id="IPR027417">
    <property type="entry name" value="P-loop_NTPase"/>
</dbReference>
<name>A0A9C6XU27_FRAOC</name>
<dbReference type="KEGG" id="foc:127751410"/>
<keyword evidence="1" id="KW-0547">Nucleotide-binding</keyword>
<keyword evidence="3" id="KW-1185">Reference proteome</keyword>
<evidence type="ECO:0000313" key="3">
    <source>
        <dbReference type="Proteomes" id="UP000504606"/>
    </source>
</evidence>
<dbReference type="PANTHER" id="PTHR47642">
    <property type="entry name" value="ATP-DEPENDENT DNA HELICASE"/>
    <property type="match status" value="1"/>
</dbReference>
<dbReference type="OrthoDB" id="5804956at2759"/>
<dbReference type="GO" id="GO:0005524">
    <property type="term" value="F:ATP binding"/>
    <property type="evidence" value="ECO:0007669"/>
    <property type="project" value="UniProtKB-KW"/>
</dbReference>
<gene>
    <name evidence="4" type="primary">LOC127751410</name>
</gene>
<evidence type="ECO:0000259" key="2">
    <source>
        <dbReference type="Pfam" id="PF05970"/>
    </source>
</evidence>
<dbReference type="Gene3D" id="3.40.50.300">
    <property type="entry name" value="P-loop containing nucleotide triphosphate hydrolases"/>
    <property type="match status" value="1"/>
</dbReference>
<dbReference type="GeneID" id="127751410"/>
<accession>A0A9C6XU27</accession>
<sequence length="106" mass="12069">MKSIIRNSLGSDAFCLLGPTGVSALNINGSTIHSKLHIHPKTREVLPLKGTAVHEFRKKFENVHFVLIDEYSMVGCNMLNLIEKRLKEAMDRDNEPYGGVFTFFFW</sequence>
<dbReference type="EC" id="5.6.2.3" evidence="1"/>
<dbReference type="GO" id="GO:0016787">
    <property type="term" value="F:hydrolase activity"/>
    <property type="evidence" value="ECO:0007669"/>
    <property type="project" value="UniProtKB-KW"/>
</dbReference>
<dbReference type="RefSeq" id="XP_052130887.1">
    <property type="nucleotide sequence ID" value="XM_052274927.1"/>
</dbReference>
<dbReference type="Pfam" id="PF05970">
    <property type="entry name" value="PIF1"/>
    <property type="match status" value="1"/>
</dbReference>
<keyword evidence="1" id="KW-0234">DNA repair</keyword>
<dbReference type="GO" id="GO:0006310">
    <property type="term" value="P:DNA recombination"/>
    <property type="evidence" value="ECO:0007669"/>
    <property type="project" value="UniProtKB-KW"/>
</dbReference>
<comment type="cofactor">
    <cofactor evidence="1">
        <name>Mg(2+)</name>
        <dbReference type="ChEBI" id="CHEBI:18420"/>
    </cofactor>
</comment>
<dbReference type="GO" id="GO:0000723">
    <property type="term" value="P:telomere maintenance"/>
    <property type="evidence" value="ECO:0007669"/>
    <property type="project" value="InterPro"/>
</dbReference>
<keyword evidence="1" id="KW-0347">Helicase</keyword>
<comment type="catalytic activity">
    <reaction evidence="1">
        <text>ATP + H2O = ADP + phosphate + H(+)</text>
        <dbReference type="Rhea" id="RHEA:13065"/>
        <dbReference type="ChEBI" id="CHEBI:15377"/>
        <dbReference type="ChEBI" id="CHEBI:15378"/>
        <dbReference type="ChEBI" id="CHEBI:30616"/>
        <dbReference type="ChEBI" id="CHEBI:43474"/>
        <dbReference type="ChEBI" id="CHEBI:456216"/>
        <dbReference type="EC" id="5.6.2.3"/>
    </reaction>
</comment>
<dbReference type="InterPro" id="IPR010285">
    <property type="entry name" value="DNA_helicase_pif1-like_DEAD"/>
</dbReference>
<keyword evidence="1" id="KW-0227">DNA damage</keyword>
<dbReference type="AlphaFoldDB" id="A0A9C6XU27"/>
<proteinExistence type="inferred from homology"/>
<keyword evidence="1" id="KW-0233">DNA recombination</keyword>
<comment type="similarity">
    <text evidence="1">Belongs to the helicase family.</text>
</comment>
<evidence type="ECO:0000256" key="1">
    <source>
        <dbReference type="RuleBase" id="RU363044"/>
    </source>
</evidence>
<reference evidence="4" key="1">
    <citation type="submission" date="2025-08" db="UniProtKB">
        <authorList>
            <consortium name="RefSeq"/>
        </authorList>
    </citation>
    <scope>IDENTIFICATION</scope>
    <source>
        <tissue evidence="4">Whole organism</tissue>
    </source>
</reference>
<feature type="domain" description="DNA helicase Pif1-like DEAD-box helicase" evidence="2">
    <location>
        <begin position="19"/>
        <end position="101"/>
    </location>
</feature>
<evidence type="ECO:0000313" key="4">
    <source>
        <dbReference type="RefSeq" id="XP_052130887.1"/>
    </source>
</evidence>
<dbReference type="GO" id="GO:0006281">
    <property type="term" value="P:DNA repair"/>
    <property type="evidence" value="ECO:0007669"/>
    <property type="project" value="UniProtKB-KW"/>
</dbReference>
<dbReference type="InterPro" id="IPR051055">
    <property type="entry name" value="PIF1_helicase"/>
</dbReference>
<keyword evidence="1" id="KW-0378">Hydrolase</keyword>
<keyword evidence="1" id="KW-0067">ATP-binding</keyword>
<organism evidence="3 4">
    <name type="scientific">Frankliniella occidentalis</name>
    <name type="common">Western flower thrips</name>
    <name type="synonym">Euthrips occidentalis</name>
    <dbReference type="NCBI Taxonomy" id="133901"/>
    <lineage>
        <taxon>Eukaryota</taxon>
        <taxon>Metazoa</taxon>
        <taxon>Ecdysozoa</taxon>
        <taxon>Arthropoda</taxon>
        <taxon>Hexapoda</taxon>
        <taxon>Insecta</taxon>
        <taxon>Pterygota</taxon>
        <taxon>Neoptera</taxon>
        <taxon>Paraneoptera</taxon>
        <taxon>Thysanoptera</taxon>
        <taxon>Terebrantia</taxon>
        <taxon>Thripoidea</taxon>
        <taxon>Thripidae</taxon>
        <taxon>Frankliniella</taxon>
    </lineage>
</organism>